<dbReference type="EMBL" id="REGN01001609">
    <property type="protein sequence ID" value="RNA33616.1"/>
    <property type="molecule type" value="Genomic_DNA"/>
</dbReference>
<feature type="compositionally biased region" description="Basic and acidic residues" evidence="1">
    <location>
        <begin position="69"/>
        <end position="79"/>
    </location>
</feature>
<reference evidence="2 3" key="1">
    <citation type="journal article" date="2018" name="Sci. Rep.">
        <title>Genomic signatures of local adaptation to the degree of environmental predictability in rotifers.</title>
        <authorList>
            <person name="Franch-Gras L."/>
            <person name="Hahn C."/>
            <person name="Garcia-Roger E.M."/>
            <person name="Carmona M.J."/>
            <person name="Serra M."/>
            <person name="Gomez A."/>
        </authorList>
    </citation>
    <scope>NUCLEOTIDE SEQUENCE [LARGE SCALE GENOMIC DNA]</scope>
    <source>
        <strain evidence="2">HYR1</strain>
    </source>
</reference>
<dbReference type="AlphaFoldDB" id="A0A3M7SCU9"/>
<evidence type="ECO:0000256" key="1">
    <source>
        <dbReference type="SAM" id="MobiDB-lite"/>
    </source>
</evidence>
<name>A0A3M7SCU9_BRAPC</name>
<sequence>MNLYSIIWKQPFKIKSKTFNRIKFTVILRNGTERLSCLKQLTIKNIYSSVGLRRKIARFTEPETGAENFSKKGSRDGEKNSCGNGNGKINGDLEYNGDINGELRRIGDINGDNNRGRMLERRKIPEKVTEKCTEHSDLRIRRIRTEWRPQLSLFCKLWSRAQFPLFSSVYLCSLFWSSVSVSAPFGSSVPVSSLFGSSVPVSAPFGFSVKDSVKSGGSVHLPFSVAVSRIFFRSSLRLRLLSPFISPFRTVSFRKFNRFVYVPPFNLPLIFFGVFRNKLFRSTKSYIVEAYRKSVSYGSIINNYFSGSTKLIKKYNQNVNEF</sequence>
<protein>
    <submittedName>
        <fullName evidence="2">Uncharacterized protein</fullName>
    </submittedName>
</protein>
<dbReference type="Proteomes" id="UP000276133">
    <property type="component" value="Unassembled WGS sequence"/>
</dbReference>
<comment type="caution">
    <text evidence="2">The sequence shown here is derived from an EMBL/GenBank/DDBJ whole genome shotgun (WGS) entry which is preliminary data.</text>
</comment>
<feature type="region of interest" description="Disordered" evidence="1">
    <location>
        <begin position="64"/>
        <end position="85"/>
    </location>
</feature>
<organism evidence="2 3">
    <name type="scientific">Brachionus plicatilis</name>
    <name type="common">Marine rotifer</name>
    <name type="synonym">Brachionus muelleri</name>
    <dbReference type="NCBI Taxonomy" id="10195"/>
    <lineage>
        <taxon>Eukaryota</taxon>
        <taxon>Metazoa</taxon>
        <taxon>Spiralia</taxon>
        <taxon>Gnathifera</taxon>
        <taxon>Rotifera</taxon>
        <taxon>Eurotatoria</taxon>
        <taxon>Monogononta</taxon>
        <taxon>Pseudotrocha</taxon>
        <taxon>Ploima</taxon>
        <taxon>Brachionidae</taxon>
        <taxon>Brachionus</taxon>
    </lineage>
</organism>
<accession>A0A3M7SCU9</accession>
<gene>
    <name evidence="2" type="ORF">BpHYR1_000131</name>
</gene>
<keyword evidence="3" id="KW-1185">Reference proteome</keyword>
<evidence type="ECO:0000313" key="2">
    <source>
        <dbReference type="EMBL" id="RNA33616.1"/>
    </source>
</evidence>
<evidence type="ECO:0000313" key="3">
    <source>
        <dbReference type="Proteomes" id="UP000276133"/>
    </source>
</evidence>
<proteinExistence type="predicted"/>